<protein>
    <submittedName>
        <fullName evidence="1">Uncharacterized protein</fullName>
    </submittedName>
</protein>
<name>A0AA50H6J2_9HYPH</name>
<dbReference type="EMBL" id="CP132302">
    <property type="protein sequence ID" value="WLR96046.1"/>
    <property type="molecule type" value="Genomic_DNA"/>
</dbReference>
<evidence type="ECO:0000313" key="1">
    <source>
        <dbReference type="EMBL" id="WLR96046.1"/>
    </source>
</evidence>
<accession>A0AA50H6J2</accession>
<keyword evidence="2" id="KW-1185">Reference proteome</keyword>
<reference evidence="1 2" key="1">
    <citation type="submission" date="2023-08" db="EMBL/GenBank/DDBJ databases">
        <title>Pathogen: clinical or host-associated sample.</title>
        <authorList>
            <person name="Hergert J."/>
            <person name="Casey R."/>
            <person name="Wagner J."/>
            <person name="Young E.L."/>
            <person name="Oakeson K.F."/>
        </authorList>
    </citation>
    <scope>NUCLEOTIDE SEQUENCE [LARGE SCALE GENOMIC DNA]</scope>
    <source>
        <strain evidence="1 2">1760953</strain>
    </source>
</reference>
<organism evidence="1 2">
    <name type="scientific">Shinella sumterensis</name>
    <dbReference type="NCBI Taxonomy" id="1967501"/>
    <lineage>
        <taxon>Bacteria</taxon>
        <taxon>Pseudomonadati</taxon>
        <taxon>Pseudomonadota</taxon>
        <taxon>Alphaproteobacteria</taxon>
        <taxon>Hyphomicrobiales</taxon>
        <taxon>Rhizobiaceae</taxon>
        <taxon>Shinella</taxon>
    </lineage>
</organism>
<dbReference type="AlphaFoldDB" id="A0AA50H6J2"/>
<dbReference type="Proteomes" id="UP001234585">
    <property type="component" value="Chromosome"/>
</dbReference>
<proteinExistence type="predicted"/>
<gene>
    <name evidence="1" type="ORF">Q9313_09840</name>
</gene>
<dbReference type="RefSeq" id="WP_306036528.1">
    <property type="nucleotide sequence ID" value="NZ_CP132302.1"/>
</dbReference>
<sequence>MDQFSTIDPDLFGISPDMAVYDGLGARRAVLGGGAAPLLDTKAAAPGDPFLDMQAMLLEMTKELRERFQRFQSQKVLAEEDAAAAVDDAARKVAQTDAKAAIEAVSLIVRTLEKIDSLQRTLINERAEADAAGGDDENEAALIEEFERLVNVRVKERMNAAKSEWMREIRAGGDAAAGMEGGP</sequence>
<evidence type="ECO:0000313" key="2">
    <source>
        <dbReference type="Proteomes" id="UP001234585"/>
    </source>
</evidence>